<dbReference type="EMBL" id="CAKAEH010000247">
    <property type="protein sequence ID" value="CAG9530396.1"/>
    <property type="molecule type" value="Genomic_DNA"/>
</dbReference>
<evidence type="ECO:0000313" key="2">
    <source>
        <dbReference type="EMBL" id="CAG9530396.1"/>
    </source>
</evidence>
<feature type="compositionally biased region" description="Basic and acidic residues" evidence="1">
    <location>
        <begin position="199"/>
        <end position="213"/>
    </location>
</feature>
<evidence type="ECO:0000313" key="3">
    <source>
        <dbReference type="Proteomes" id="UP000746747"/>
    </source>
</evidence>
<name>A0A8J2Q3H5_9BILA</name>
<accession>A0A8J2Q3H5</accession>
<comment type="caution">
    <text evidence="2">The sequence shown here is derived from an EMBL/GenBank/DDBJ whole genome shotgun (WGS) entry which is preliminary data.</text>
</comment>
<dbReference type="Proteomes" id="UP000746747">
    <property type="component" value="Unassembled WGS sequence"/>
</dbReference>
<keyword evidence="3" id="KW-1185">Reference proteome</keyword>
<sequence length="225" mass="25034">MNTFPDDRILARGPPNAFGSDDSSLADYSANNPPAPLCASTPVEHSLSLTDLHDTAVQIECEDMAVSTGEEKETDVQTAVAIRLSDMESYQGDLILLNTNFVTTRNVNPLPSEIESIEEIPLEPTTEPAISRIIIDVSPPTHHYWLRERGSRRMDESGDDEAEETPRPKKRGKKKHNKKHNKKSAKKSPPAKTGRVKKEKKESGNKSTKHDNNDNNNGKKKRAKK</sequence>
<feature type="compositionally biased region" description="Basic and acidic residues" evidence="1">
    <location>
        <begin position="1"/>
        <end position="10"/>
    </location>
</feature>
<reference evidence="2" key="1">
    <citation type="submission" date="2021-09" db="EMBL/GenBank/DDBJ databases">
        <authorList>
            <consortium name="Pathogen Informatics"/>
        </authorList>
    </citation>
    <scope>NUCLEOTIDE SEQUENCE</scope>
</reference>
<feature type="region of interest" description="Disordered" evidence="1">
    <location>
        <begin position="1"/>
        <end position="25"/>
    </location>
</feature>
<protein>
    <submittedName>
        <fullName evidence="2">Uncharacterized protein</fullName>
    </submittedName>
</protein>
<dbReference type="AlphaFoldDB" id="A0A8J2Q3H5"/>
<feature type="region of interest" description="Disordered" evidence="1">
    <location>
        <begin position="146"/>
        <end position="225"/>
    </location>
</feature>
<feature type="compositionally biased region" description="Basic and acidic residues" evidence="1">
    <location>
        <begin position="146"/>
        <end position="156"/>
    </location>
</feature>
<evidence type="ECO:0000256" key="1">
    <source>
        <dbReference type="SAM" id="MobiDB-lite"/>
    </source>
</evidence>
<organism evidence="2 3">
    <name type="scientific">Cercopithifilaria johnstoni</name>
    <dbReference type="NCBI Taxonomy" id="2874296"/>
    <lineage>
        <taxon>Eukaryota</taxon>
        <taxon>Metazoa</taxon>
        <taxon>Ecdysozoa</taxon>
        <taxon>Nematoda</taxon>
        <taxon>Chromadorea</taxon>
        <taxon>Rhabditida</taxon>
        <taxon>Spirurina</taxon>
        <taxon>Spiruromorpha</taxon>
        <taxon>Filarioidea</taxon>
        <taxon>Onchocercidae</taxon>
        <taxon>Cercopithifilaria</taxon>
    </lineage>
</organism>
<feature type="compositionally biased region" description="Basic residues" evidence="1">
    <location>
        <begin position="168"/>
        <end position="186"/>
    </location>
</feature>
<proteinExistence type="predicted"/>
<gene>
    <name evidence="2" type="ORF">CJOHNSTONI_LOCUS892</name>
</gene>